<dbReference type="Proteomes" id="UP000030854">
    <property type="component" value="Unassembled WGS sequence"/>
</dbReference>
<feature type="region of interest" description="Disordered" evidence="1">
    <location>
        <begin position="283"/>
        <end position="310"/>
    </location>
</feature>
<name>A0A0B1P9I5_UNCNE</name>
<comment type="caution">
    <text evidence="2">The sequence shown here is derived from an EMBL/GenBank/DDBJ whole genome shotgun (WGS) entry which is preliminary data.</text>
</comment>
<dbReference type="AlphaFoldDB" id="A0A0B1P9I5"/>
<keyword evidence="3" id="KW-1185">Reference proteome</keyword>
<evidence type="ECO:0000313" key="2">
    <source>
        <dbReference type="EMBL" id="KHJ33631.1"/>
    </source>
</evidence>
<feature type="compositionally biased region" description="Basic and acidic residues" evidence="1">
    <location>
        <begin position="300"/>
        <end position="310"/>
    </location>
</feature>
<evidence type="ECO:0000256" key="1">
    <source>
        <dbReference type="SAM" id="MobiDB-lite"/>
    </source>
</evidence>
<organism evidence="2 3">
    <name type="scientific">Uncinula necator</name>
    <name type="common">Grape powdery mildew</name>
    <dbReference type="NCBI Taxonomy" id="52586"/>
    <lineage>
        <taxon>Eukaryota</taxon>
        <taxon>Fungi</taxon>
        <taxon>Dikarya</taxon>
        <taxon>Ascomycota</taxon>
        <taxon>Pezizomycotina</taxon>
        <taxon>Leotiomycetes</taxon>
        <taxon>Erysiphales</taxon>
        <taxon>Erysiphaceae</taxon>
        <taxon>Erysiphe</taxon>
    </lineage>
</organism>
<dbReference type="EMBL" id="JNVN01001317">
    <property type="protein sequence ID" value="KHJ33631.1"/>
    <property type="molecule type" value="Genomic_DNA"/>
</dbReference>
<sequence>MASNRICTKCFQNKPSTNYTKNVETNTFFRTCLICRNRDKDRRQKIHQRLRAAASNLDAISTRPINNNEIIAIDSTQSNPCHEIENLVVENSNLARETHQLDCSTTNITHTSNLIHCKGCRKNLDPKAFHDLIQNKSFKQCNDCRHDLYDVSDDDVANLAADIGRFELEEVEEFNGPVPEEAPLGDDPIFLYSQLQSREFRNHDEIQRQLQADEETCGINVLEPDSNIDPFLDEIPQPGNDHDNHLENLDRNNPFIEETPRPRNNEIAQPQNLLPIDPFLESYPPPQAEDVTMIDNNQLHAERSDQVQAR</sequence>
<dbReference type="HOGENOM" id="CLU_041473_0_0_1"/>
<gene>
    <name evidence="2" type="ORF">EV44_g3236</name>
</gene>
<protein>
    <submittedName>
        <fullName evidence="2">Uncharacterized protein</fullName>
    </submittedName>
</protein>
<reference evidence="2 3" key="1">
    <citation type="journal article" date="2014" name="BMC Genomics">
        <title>Adaptive genomic structural variation in the grape powdery mildew pathogen, Erysiphe necator.</title>
        <authorList>
            <person name="Jones L."/>
            <person name="Riaz S."/>
            <person name="Morales-Cruz A."/>
            <person name="Amrine K.C."/>
            <person name="McGuire B."/>
            <person name="Gubler W.D."/>
            <person name="Walker M.A."/>
            <person name="Cantu D."/>
        </authorList>
    </citation>
    <scope>NUCLEOTIDE SEQUENCE [LARGE SCALE GENOMIC DNA]</scope>
    <source>
        <strain evidence="3">c</strain>
    </source>
</reference>
<accession>A0A0B1P9I5</accession>
<evidence type="ECO:0000313" key="3">
    <source>
        <dbReference type="Proteomes" id="UP000030854"/>
    </source>
</evidence>
<proteinExistence type="predicted"/>